<organism evidence="1 2">
    <name type="scientific">Rubripirellula lacrimiformis</name>
    <dbReference type="NCBI Taxonomy" id="1930273"/>
    <lineage>
        <taxon>Bacteria</taxon>
        <taxon>Pseudomonadati</taxon>
        <taxon>Planctomycetota</taxon>
        <taxon>Planctomycetia</taxon>
        <taxon>Pirellulales</taxon>
        <taxon>Pirellulaceae</taxon>
        <taxon>Rubripirellula</taxon>
    </lineage>
</organism>
<dbReference type="EMBL" id="CP036525">
    <property type="protein sequence ID" value="QDT05912.1"/>
    <property type="molecule type" value="Genomic_DNA"/>
</dbReference>
<dbReference type="AlphaFoldDB" id="A0A517NFK6"/>
<dbReference type="OrthoDB" id="238106at2"/>
<evidence type="ECO:0000313" key="1">
    <source>
        <dbReference type="EMBL" id="QDT05912.1"/>
    </source>
</evidence>
<proteinExistence type="predicted"/>
<protein>
    <recommendedName>
        <fullName evidence="3">DUF1207 domain-containing protein</fullName>
    </recommendedName>
</protein>
<keyword evidence="2" id="KW-1185">Reference proteome</keyword>
<evidence type="ECO:0008006" key="3">
    <source>
        <dbReference type="Google" id="ProtNLM"/>
    </source>
</evidence>
<name>A0A517NFK6_9BACT</name>
<dbReference type="Pfam" id="PF06727">
    <property type="entry name" value="DUF1207"/>
    <property type="match status" value="1"/>
</dbReference>
<sequence>MMHLRYPWAVNVVVGVVAVIAMMSVARADQSLGDDTRQDAYGVAVVPYDQTESLTVFDTAHRLIDQMSGSQTISQATTTDDVITVLTDSDRMAGAIDSDTIAAMTIGHHHATTSGHSNARQWQALPDGLMWRSYLAAPHEPRMSMLLFRDSDAGYFWDATLGGRVGLIRYGTTDARRPNGWQWDIEGAVMTRLNLLESEDVESMDYRFGTEITAAEGPWAMKFGYFHISSHVGDEFMGRNPTYQRINYVTESMILGGSYQPADWRLYGEVVNSFHDSGGAKRWQLQTGAEYTPKSKSDFRGAPFAAINVNLREAVDFSPTTTIQVGWSFQGSRSGRRMRYGLEYGAGPSNQYQFFSRDDEYLGLGIWFDY</sequence>
<dbReference type="RefSeq" id="WP_145172263.1">
    <property type="nucleotide sequence ID" value="NZ_CP036525.1"/>
</dbReference>
<dbReference type="KEGG" id="rlc:K227x_43170"/>
<gene>
    <name evidence="1" type="ORF">K227x_43170</name>
</gene>
<dbReference type="Proteomes" id="UP000318538">
    <property type="component" value="Chromosome"/>
</dbReference>
<evidence type="ECO:0000313" key="2">
    <source>
        <dbReference type="Proteomes" id="UP000318538"/>
    </source>
</evidence>
<dbReference type="InterPro" id="IPR009599">
    <property type="entry name" value="DUF1207"/>
</dbReference>
<accession>A0A517NFK6</accession>
<reference evidence="1 2" key="1">
    <citation type="submission" date="2019-02" db="EMBL/GenBank/DDBJ databases">
        <title>Deep-cultivation of Planctomycetes and their phenomic and genomic characterization uncovers novel biology.</title>
        <authorList>
            <person name="Wiegand S."/>
            <person name="Jogler M."/>
            <person name="Boedeker C."/>
            <person name="Pinto D."/>
            <person name="Vollmers J."/>
            <person name="Rivas-Marin E."/>
            <person name="Kohn T."/>
            <person name="Peeters S.H."/>
            <person name="Heuer A."/>
            <person name="Rast P."/>
            <person name="Oberbeckmann S."/>
            <person name="Bunk B."/>
            <person name="Jeske O."/>
            <person name="Meyerdierks A."/>
            <person name="Storesund J.E."/>
            <person name="Kallscheuer N."/>
            <person name="Luecker S."/>
            <person name="Lage O.M."/>
            <person name="Pohl T."/>
            <person name="Merkel B.J."/>
            <person name="Hornburger P."/>
            <person name="Mueller R.-W."/>
            <person name="Bruemmer F."/>
            <person name="Labrenz M."/>
            <person name="Spormann A.M."/>
            <person name="Op den Camp H."/>
            <person name="Overmann J."/>
            <person name="Amann R."/>
            <person name="Jetten M.S.M."/>
            <person name="Mascher T."/>
            <person name="Medema M.H."/>
            <person name="Devos D.P."/>
            <person name="Kaster A.-K."/>
            <person name="Ovreas L."/>
            <person name="Rohde M."/>
            <person name="Galperin M.Y."/>
            <person name="Jogler C."/>
        </authorList>
    </citation>
    <scope>NUCLEOTIDE SEQUENCE [LARGE SCALE GENOMIC DNA]</scope>
    <source>
        <strain evidence="1 2">K22_7</strain>
    </source>
</reference>